<comment type="similarity">
    <text evidence="1">Belongs to the GRB7/10/14 family.</text>
</comment>
<keyword evidence="7" id="KW-1185">Reference proteome</keyword>
<dbReference type="SUPFAM" id="SSF55550">
    <property type="entry name" value="SH2 domain"/>
    <property type="match status" value="1"/>
</dbReference>
<dbReference type="InterPro" id="IPR036860">
    <property type="entry name" value="SH2_dom_sf"/>
</dbReference>
<dbReference type="SMART" id="SM00233">
    <property type="entry name" value="PH"/>
    <property type="match status" value="1"/>
</dbReference>
<dbReference type="SMART" id="SM00252">
    <property type="entry name" value="SH2"/>
    <property type="match status" value="1"/>
</dbReference>
<dbReference type="RefSeq" id="XP_022256544.1">
    <property type="nucleotide sequence ID" value="XM_022400836.1"/>
</dbReference>
<protein>
    <submittedName>
        <fullName evidence="8">Growth factor receptor-bound protein 14-like isoform X1</fullName>
    </submittedName>
</protein>
<gene>
    <name evidence="8" type="primary">LOC106472238</name>
</gene>
<evidence type="ECO:0000259" key="5">
    <source>
        <dbReference type="PROSITE" id="PS50003"/>
    </source>
</evidence>
<dbReference type="Pfam" id="PF21989">
    <property type="entry name" value="RA_2"/>
    <property type="match status" value="1"/>
</dbReference>
<evidence type="ECO:0000313" key="8">
    <source>
        <dbReference type="RefSeq" id="XP_022256544.1"/>
    </source>
</evidence>
<proteinExistence type="inferred from homology"/>
<accession>A0ABM1TKY8</accession>
<dbReference type="InterPro" id="IPR029071">
    <property type="entry name" value="Ubiquitin-like_domsf"/>
</dbReference>
<dbReference type="SUPFAM" id="SSF50729">
    <property type="entry name" value="PH domain-like"/>
    <property type="match status" value="1"/>
</dbReference>
<dbReference type="PROSITE" id="PS50200">
    <property type="entry name" value="RA"/>
    <property type="match status" value="1"/>
</dbReference>
<dbReference type="InterPro" id="IPR000980">
    <property type="entry name" value="SH2"/>
</dbReference>
<dbReference type="PROSITE" id="PS50001">
    <property type="entry name" value="SH2"/>
    <property type="match status" value="1"/>
</dbReference>
<dbReference type="Pfam" id="PF00017">
    <property type="entry name" value="SH2"/>
    <property type="match status" value="1"/>
</dbReference>
<dbReference type="InterPro" id="IPR001849">
    <property type="entry name" value="PH_domain"/>
</dbReference>
<evidence type="ECO:0000256" key="1">
    <source>
        <dbReference type="ARBA" id="ARBA00006708"/>
    </source>
</evidence>
<dbReference type="PRINTS" id="PR00401">
    <property type="entry name" value="SH2DOMAIN"/>
</dbReference>
<dbReference type="SUPFAM" id="SSF54236">
    <property type="entry name" value="Ubiquitin-like"/>
    <property type="match status" value="1"/>
</dbReference>
<dbReference type="PANTHER" id="PTHR11243">
    <property type="entry name" value="GROWTH FACTOR RECEPTOR-BOUND PROTEIN"/>
    <property type="match status" value="1"/>
</dbReference>
<feature type="domain" description="SH2" evidence="4">
    <location>
        <begin position="387"/>
        <end position="483"/>
    </location>
</feature>
<name>A0ABM1TKY8_LIMPO</name>
<dbReference type="Gene3D" id="2.30.29.30">
    <property type="entry name" value="Pleckstrin-homology domain (PH domain)/Phosphotyrosine-binding domain (PTB)"/>
    <property type="match status" value="1"/>
</dbReference>
<feature type="domain" description="PH" evidence="5">
    <location>
        <begin position="180"/>
        <end position="289"/>
    </location>
</feature>
<dbReference type="InterPro" id="IPR011993">
    <property type="entry name" value="PH-like_dom_sf"/>
</dbReference>
<evidence type="ECO:0000256" key="2">
    <source>
        <dbReference type="ARBA" id="ARBA00022999"/>
    </source>
</evidence>
<evidence type="ECO:0000313" key="7">
    <source>
        <dbReference type="Proteomes" id="UP000694941"/>
    </source>
</evidence>
<keyword evidence="2 3" id="KW-0727">SH2 domain</keyword>
<evidence type="ECO:0000259" key="4">
    <source>
        <dbReference type="PROSITE" id="PS50001"/>
    </source>
</evidence>
<dbReference type="Proteomes" id="UP000694941">
    <property type="component" value="Unplaced"/>
</dbReference>
<evidence type="ECO:0000256" key="3">
    <source>
        <dbReference type="PROSITE-ProRule" id="PRU00191"/>
    </source>
</evidence>
<dbReference type="PROSITE" id="PS50003">
    <property type="entry name" value="PH_DOMAIN"/>
    <property type="match status" value="1"/>
</dbReference>
<dbReference type="GeneID" id="106472238"/>
<sequence length="488" mass="57273">MCNKVQDEPFSNDILLESESDSPYHFVVDSRTKTESMESSSNHRLGEVTLSFHMEDQSHHQMIVEEDLRCIDLSHLLTLKFNLSPSHAWSIVEQLQNLGIERSLEDHEEVLQVYYAWDSESVGNRFVFRQDFEKYKFFRSSQFCSFQVMDHGCQLEYIPKSASLAKDITVQNMLHTNDPVPTVQNYLWLKDRGWHSWKKFFFRVQENVLNISLSAGERKPQQLHPFVDLQNFDIYMPIDGVCCKAPTAFYFCIKPKQRVVRTKSDLKWFCCDNQHQRYCWIVALRVAKYGKKLQENYRELRTRYGDSTFSNNIETNEGILLSYSTSVKTVAKDLTRKFDRLVDSPEEAKAIATAKTHEWKRRLPVLHGIQSYHQGSHKFGIHIVQPWFYSDMSREDTAQLLSKYGTVDGVFLVRDSRRNPNTFVLSYMYNQKVYHTQIVPVEDETQVCFSLDGGRTKFYDLLQLIEFYQLNLGCLPTKLTHFLVHHPK</sequence>
<dbReference type="InterPro" id="IPR039664">
    <property type="entry name" value="GRB/APBB1IP"/>
</dbReference>
<dbReference type="InterPro" id="IPR000159">
    <property type="entry name" value="RA_dom"/>
</dbReference>
<dbReference type="PANTHER" id="PTHR11243:SF38">
    <property type="entry name" value="GROWTH FACTOR RECEPTOR-BOUND PROTEIN 14-LIKE ISOFORM X1"/>
    <property type="match status" value="1"/>
</dbReference>
<feature type="domain" description="Ras-associating" evidence="6">
    <location>
        <begin position="46"/>
        <end position="133"/>
    </location>
</feature>
<organism evidence="7 8">
    <name type="scientific">Limulus polyphemus</name>
    <name type="common">Atlantic horseshoe crab</name>
    <dbReference type="NCBI Taxonomy" id="6850"/>
    <lineage>
        <taxon>Eukaryota</taxon>
        <taxon>Metazoa</taxon>
        <taxon>Ecdysozoa</taxon>
        <taxon>Arthropoda</taxon>
        <taxon>Chelicerata</taxon>
        <taxon>Merostomata</taxon>
        <taxon>Xiphosura</taxon>
        <taxon>Limulidae</taxon>
        <taxon>Limulus</taxon>
    </lineage>
</organism>
<dbReference type="Gene3D" id="3.30.505.10">
    <property type="entry name" value="SH2 domain"/>
    <property type="match status" value="1"/>
</dbReference>
<evidence type="ECO:0000259" key="6">
    <source>
        <dbReference type="PROSITE" id="PS50200"/>
    </source>
</evidence>
<reference evidence="8" key="1">
    <citation type="submission" date="2025-08" db="UniProtKB">
        <authorList>
            <consortium name="RefSeq"/>
        </authorList>
    </citation>
    <scope>IDENTIFICATION</scope>
    <source>
        <tissue evidence="8">Muscle</tissue>
    </source>
</reference>
<dbReference type="Gene3D" id="3.10.20.90">
    <property type="entry name" value="Phosphatidylinositol 3-kinase Catalytic Subunit, Chain A, domain 1"/>
    <property type="match status" value="1"/>
</dbReference>